<evidence type="ECO:0000256" key="3">
    <source>
        <dbReference type="ARBA" id="ARBA00022771"/>
    </source>
</evidence>
<evidence type="ECO:0000313" key="7">
    <source>
        <dbReference type="EMBL" id="MQL87447.1"/>
    </source>
</evidence>
<feature type="non-terminal residue" evidence="7">
    <location>
        <position position="249"/>
    </location>
</feature>
<comment type="caution">
    <text evidence="7">The sequence shown here is derived from an EMBL/GenBank/DDBJ whole genome shotgun (WGS) entry which is preliminary data.</text>
</comment>
<dbReference type="PANTHER" id="PTHR46151">
    <property type="entry name" value="NEP1-INTERACTING PROTEIN-LIKE 2"/>
    <property type="match status" value="1"/>
</dbReference>
<sequence>PAISSPPPASSSRPPPPPSPSSPAAAVPSPESLGFFVGAITGALIGLATESGLFRGAGIGAISGAVFSIDVVESSLRIWSSRGSGIWSILYVIEIIASFLSGRLVREKVGHPPRAPAGNRTGAPEAAQLPDRVEADQGDQQREAQGVGDRRLPGQAGVTDGEEAIRLGGAAGEGRGDRGGAGEGAGEAARGIGRSSSSYFFAVNVAQNPGEPPSPFGLAHLRLPLLRPSSFPTREKDLKKKSDIAITFF</sequence>
<evidence type="ECO:0000256" key="5">
    <source>
        <dbReference type="ARBA" id="ARBA00023136"/>
    </source>
</evidence>
<feature type="region of interest" description="Disordered" evidence="6">
    <location>
        <begin position="1"/>
        <end position="26"/>
    </location>
</feature>
<dbReference type="AlphaFoldDB" id="A0A843UYB8"/>
<dbReference type="PANTHER" id="PTHR46151:SF7">
    <property type="entry name" value="NEP1-INTERACTING PROTEIN 1"/>
    <property type="match status" value="1"/>
</dbReference>
<evidence type="ECO:0000256" key="6">
    <source>
        <dbReference type="SAM" id="MobiDB-lite"/>
    </source>
</evidence>
<dbReference type="Proteomes" id="UP000652761">
    <property type="component" value="Unassembled WGS sequence"/>
</dbReference>
<organism evidence="7 8">
    <name type="scientific">Colocasia esculenta</name>
    <name type="common">Wild taro</name>
    <name type="synonym">Arum esculentum</name>
    <dbReference type="NCBI Taxonomy" id="4460"/>
    <lineage>
        <taxon>Eukaryota</taxon>
        <taxon>Viridiplantae</taxon>
        <taxon>Streptophyta</taxon>
        <taxon>Embryophyta</taxon>
        <taxon>Tracheophyta</taxon>
        <taxon>Spermatophyta</taxon>
        <taxon>Magnoliopsida</taxon>
        <taxon>Liliopsida</taxon>
        <taxon>Araceae</taxon>
        <taxon>Aroideae</taxon>
        <taxon>Colocasieae</taxon>
        <taxon>Colocasia</taxon>
    </lineage>
</organism>
<dbReference type="EMBL" id="NMUH01000978">
    <property type="protein sequence ID" value="MQL87447.1"/>
    <property type="molecule type" value="Genomic_DNA"/>
</dbReference>
<evidence type="ECO:0000256" key="2">
    <source>
        <dbReference type="ARBA" id="ARBA00022723"/>
    </source>
</evidence>
<keyword evidence="8" id="KW-1185">Reference proteome</keyword>
<name>A0A843UYB8_COLES</name>
<dbReference type="GO" id="GO:0016020">
    <property type="term" value="C:membrane"/>
    <property type="evidence" value="ECO:0007669"/>
    <property type="project" value="UniProtKB-SubCell"/>
</dbReference>
<dbReference type="GO" id="GO:0008270">
    <property type="term" value="F:zinc ion binding"/>
    <property type="evidence" value="ECO:0007669"/>
    <property type="project" value="UniProtKB-KW"/>
</dbReference>
<feature type="compositionally biased region" description="Pro residues" evidence="6">
    <location>
        <begin position="1"/>
        <end position="21"/>
    </location>
</feature>
<proteinExistence type="predicted"/>
<comment type="subcellular location">
    <subcellularLocation>
        <location evidence="1">Membrane</location>
    </subcellularLocation>
</comment>
<accession>A0A843UYB8</accession>
<protein>
    <submittedName>
        <fullName evidence="7">Uncharacterized protein</fullName>
    </submittedName>
</protein>
<gene>
    <name evidence="7" type="ORF">Taro_019981</name>
</gene>
<feature type="compositionally biased region" description="Basic and acidic residues" evidence="6">
    <location>
        <begin position="131"/>
        <end position="152"/>
    </location>
</feature>
<evidence type="ECO:0000256" key="1">
    <source>
        <dbReference type="ARBA" id="ARBA00004370"/>
    </source>
</evidence>
<feature type="region of interest" description="Disordered" evidence="6">
    <location>
        <begin position="111"/>
        <end position="189"/>
    </location>
</feature>
<dbReference type="OrthoDB" id="1726250at2759"/>
<feature type="non-terminal residue" evidence="7">
    <location>
        <position position="1"/>
    </location>
</feature>
<reference evidence="7" key="1">
    <citation type="submission" date="2017-07" db="EMBL/GenBank/DDBJ databases">
        <title>Taro Niue Genome Assembly and Annotation.</title>
        <authorList>
            <person name="Atibalentja N."/>
            <person name="Keating K."/>
            <person name="Fields C.J."/>
        </authorList>
    </citation>
    <scope>NUCLEOTIDE SEQUENCE</scope>
    <source>
        <strain evidence="7">Niue_2</strain>
        <tissue evidence="7">Leaf</tissue>
    </source>
</reference>
<keyword evidence="4" id="KW-0862">Zinc</keyword>
<keyword evidence="5" id="KW-0472">Membrane</keyword>
<evidence type="ECO:0000256" key="4">
    <source>
        <dbReference type="ARBA" id="ARBA00022833"/>
    </source>
</evidence>
<evidence type="ECO:0000313" key="8">
    <source>
        <dbReference type="Proteomes" id="UP000652761"/>
    </source>
</evidence>
<keyword evidence="3" id="KW-0863">Zinc-finger</keyword>
<keyword evidence="2" id="KW-0479">Metal-binding</keyword>